<protein>
    <submittedName>
        <fullName evidence="1">Uncharacterized protein</fullName>
    </submittedName>
</protein>
<sequence>MVHIKDFYYRQALSKMGEGWFTTKYGNCLKGAIAGGDLNMRDILEVIRKSGYSGYLSIDVKGWKIAGTELKTSLGNVKKILQEI</sequence>
<name>A0ACD4R5D8_9BACI</name>
<organism evidence="1 2">
    <name type="scientific">Metabacillus hrfriensis</name>
    <dbReference type="NCBI Taxonomy" id="3048891"/>
    <lineage>
        <taxon>Bacteria</taxon>
        <taxon>Bacillati</taxon>
        <taxon>Bacillota</taxon>
        <taxon>Bacilli</taxon>
        <taxon>Bacillales</taxon>
        <taxon>Bacillaceae</taxon>
        <taxon>Metabacillus</taxon>
    </lineage>
</organism>
<proteinExistence type="predicted"/>
<keyword evidence="2" id="KW-1185">Reference proteome</keyword>
<gene>
    <name evidence="1" type="ORF">QLQ22_13000</name>
</gene>
<evidence type="ECO:0000313" key="2">
    <source>
        <dbReference type="Proteomes" id="UP001226091"/>
    </source>
</evidence>
<evidence type="ECO:0000313" key="1">
    <source>
        <dbReference type="EMBL" id="WHZ55647.1"/>
    </source>
</evidence>
<reference evidence="2" key="1">
    <citation type="journal article" date="2025" name="Aquaculture">
        <title>Assessment of the bioflocculant production and safety properties of Metabacillus hrfriensis sp. nov. based on phenotypic and whole-genome sequencing analysis.</title>
        <authorList>
            <person name="Zhang R."/>
            <person name="Zhao Z."/>
            <person name="Luo L."/>
            <person name="Wang S."/>
            <person name="Guo K."/>
            <person name="Xu W."/>
        </authorList>
    </citation>
    <scope>NUCLEOTIDE SEQUENCE [LARGE SCALE GENOMIC DNA]</scope>
    <source>
        <strain evidence="2">CT-WN-B3</strain>
    </source>
</reference>
<dbReference type="EMBL" id="CP126116">
    <property type="protein sequence ID" value="WHZ55647.1"/>
    <property type="molecule type" value="Genomic_DNA"/>
</dbReference>
<dbReference type="Proteomes" id="UP001226091">
    <property type="component" value="Chromosome"/>
</dbReference>
<accession>A0ACD4R5D8</accession>